<proteinExistence type="predicted"/>
<evidence type="ECO:0000313" key="1">
    <source>
        <dbReference type="EMBL" id="MFC5584456.1"/>
    </source>
</evidence>
<reference evidence="2" key="1">
    <citation type="journal article" date="2019" name="Int. J. Syst. Evol. Microbiol.">
        <title>The Global Catalogue of Microorganisms (GCM) 10K type strain sequencing project: providing services to taxonomists for standard genome sequencing and annotation.</title>
        <authorList>
            <consortium name="The Broad Institute Genomics Platform"/>
            <consortium name="The Broad Institute Genome Sequencing Center for Infectious Disease"/>
            <person name="Wu L."/>
            <person name="Ma J."/>
        </authorList>
    </citation>
    <scope>NUCLEOTIDE SEQUENCE [LARGE SCALE GENOMIC DNA]</scope>
    <source>
        <strain evidence="2">JCM 3366</strain>
    </source>
</reference>
<protein>
    <submittedName>
        <fullName evidence="1">VRR-NUC domain-containing protein</fullName>
    </submittedName>
</protein>
<keyword evidence="2" id="KW-1185">Reference proteome</keyword>
<evidence type="ECO:0000313" key="2">
    <source>
        <dbReference type="Proteomes" id="UP001596107"/>
    </source>
</evidence>
<name>A0ABW0T4Z9_9HYPH</name>
<dbReference type="Gene3D" id="3.40.1350.10">
    <property type="match status" value="1"/>
</dbReference>
<dbReference type="RefSeq" id="WP_223019751.1">
    <property type="nucleotide sequence ID" value="NZ_CP078143.1"/>
</dbReference>
<dbReference type="InterPro" id="IPR011856">
    <property type="entry name" value="tRNA_endonuc-like_dom_sf"/>
</dbReference>
<organism evidence="1 2">
    <name type="scientific">Nitratireductor kimnyeongensis</name>
    <dbReference type="NCBI Taxonomy" id="430679"/>
    <lineage>
        <taxon>Bacteria</taxon>
        <taxon>Pseudomonadati</taxon>
        <taxon>Pseudomonadota</taxon>
        <taxon>Alphaproteobacteria</taxon>
        <taxon>Hyphomicrobiales</taxon>
        <taxon>Phyllobacteriaceae</taxon>
        <taxon>Nitratireductor</taxon>
    </lineage>
</organism>
<gene>
    <name evidence="1" type="ORF">ACFPOD_04990</name>
</gene>
<sequence length="184" mass="19793">MTTTKQQHTQTTRINGKRVRIVTKNGKVTTSAALPLESDLQAAQVRALRAMPEYVATAKDAAQAARTGKPAFTFAADQNAARRGPKARSEALRTGMVAGEHDLRIYMAGGRLGLIENKVGNPETGSGGKLSPAQKLRHALLEALGFDRQAVIRAVTEEEAAAQAVTTVRRWLADNDNEKYAKTA</sequence>
<comment type="caution">
    <text evidence="1">The sequence shown here is derived from an EMBL/GenBank/DDBJ whole genome shotgun (WGS) entry which is preliminary data.</text>
</comment>
<dbReference type="EMBL" id="JBHSNB010000001">
    <property type="protein sequence ID" value="MFC5584456.1"/>
    <property type="molecule type" value="Genomic_DNA"/>
</dbReference>
<accession>A0ABW0T4Z9</accession>
<dbReference type="Proteomes" id="UP001596107">
    <property type="component" value="Unassembled WGS sequence"/>
</dbReference>